<accession>A0A951PT90</accession>
<keyword evidence="2" id="KW-0378">Hydrolase</keyword>
<feature type="domain" description="Putative restriction endonuclease" evidence="1">
    <location>
        <begin position="17"/>
        <end position="195"/>
    </location>
</feature>
<dbReference type="InterPro" id="IPR008538">
    <property type="entry name" value="Uma2"/>
</dbReference>
<dbReference type="GO" id="GO:0004519">
    <property type="term" value="F:endonuclease activity"/>
    <property type="evidence" value="ECO:0007669"/>
    <property type="project" value="UniProtKB-KW"/>
</dbReference>
<keyword evidence="2" id="KW-0540">Nuclease</keyword>
<dbReference type="InterPro" id="IPR011335">
    <property type="entry name" value="Restrct_endonuc-II-like"/>
</dbReference>
<gene>
    <name evidence="2" type="ORF">KME25_33845</name>
</gene>
<sequence length="200" mass="22810">MSALTLQLPPVLKLTDEQFEQLAAANRELRLELTAKGELIIMPPTGRETGDSLRDSFASRNFELDGQLWYWNRKTRLGKAFDSSTGFRLPQGATRSPDVAWIRMERWDALTAAQRKKFLPLCPDFAVELVSETDDVEETRTKMQEYVDNGLRLGWLINPRTRQVEIYRPNQAVEVLQSPATLSGEEVLPGFVLDLQPIFE</sequence>
<protein>
    <submittedName>
        <fullName evidence="2">Uma2 family endonuclease</fullName>
    </submittedName>
</protein>
<dbReference type="PANTHER" id="PTHR34107:SF7">
    <property type="entry name" value="SLR2092 PROTEIN"/>
    <property type="match status" value="1"/>
</dbReference>
<dbReference type="InterPro" id="IPR012296">
    <property type="entry name" value="Nuclease_put_TT1808"/>
</dbReference>
<dbReference type="Pfam" id="PF05685">
    <property type="entry name" value="Uma2"/>
    <property type="match status" value="1"/>
</dbReference>
<name>A0A951PT90_9CYAN</name>
<dbReference type="PANTHER" id="PTHR34107">
    <property type="entry name" value="SLL0198 PROTEIN-RELATED"/>
    <property type="match status" value="1"/>
</dbReference>
<dbReference type="CDD" id="cd06260">
    <property type="entry name" value="DUF820-like"/>
    <property type="match status" value="1"/>
</dbReference>
<dbReference type="Gene3D" id="3.90.1570.10">
    <property type="entry name" value="tt1808, chain A"/>
    <property type="match status" value="1"/>
</dbReference>
<reference evidence="2" key="1">
    <citation type="submission" date="2021-05" db="EMBL/GenBank/DDBJ databases">
        <authorList>
            <person name="Pietrasiak N."/>
            <person name="Ward R."/>
            <person name="Stajich J.E."/>
            <person name="Kurbessoian T."/>
        </authorList>
    </citation>
    <scope>NUCLEOTIDE SEQUENCE</scope>
    <source>
        <strain evidence="2">CPER-KK1</strain>
    </source>
</reference>
<evidence type="ECO:0000313" key="3">
    <source>
        <dbReference type="Proteomes" id="UP000753908"/>
    </source>
</evidence>
<keyword evidence="2" id="KW-0255">Endonuclease</keyword>
<evidence type="ECO:0000259" key="1">
    <source>
        <dbReference type="Pfam" id="PF05685"/>
    </source>
</evidence>
<dbReference type="EMBL" id="JAHHIF010000093">
    <property type="protein sequence ID" value="MBW4549351.1"/>
    <property type="molecule type" value="Genomic_DNA"/>
</dbReference>
<reference evidence="2" key="2">
    <citation type="journal article" date="2022" name="Microbiol. Resour. Announc.">
        <title>Metagenome Sequencing to Explore Phylogenomics of Terrestrial Cyanobacteria.</title>
        <authorList>
            <person name="Ward R.D."/>
            <person name="Stajich J.E."/>
            <person name="Johansen J.R."/>
            <person name="Huntemann M."/>
            <person name="Clum A."/>
            <person name="Foster B."/>
            <person name="Foster B."/>
            <person name="Roux S."/>
            <person name="Palaniappan K."/>
            <person name="Varghese N."/>
            <person name="Mukherjee S."/>
            <person name="Reddy T.B.K."/>
            <person name="Daum C."/>
            <person name="Copeland A."/>
            <person name="Chen I.A."/>
            <person name="Ivanova N.N."/>
            <person name="Kyrpides N.C."/>
            <person name="Shapiro N."/>
            <person name="Eloe-Fadrosh E.A."/>
            <person name="Pietrasiak N."/>
        </authorList>
    </citation>
    <scope>NUCLEOTIDE SEQUENCE</scope>
    <source>
        <strain evidence="2">CPER-KK1</strain>
    </source>
</reference>
<dbReference type="SUPFAM" id="SSF52980">
    <property type="entry name" value="Restriction endonuclease-like"/>
    <property type="match status" value="1"/>
</dbReference>
<proteinExistence type="predicted"/>
<comment type="caution">
    <text evidence="2">The sequence shown here is derived from an EMBL/GenBank/DDBJ whole genome shotgun (WGS) entry which is preliminary data.</text>
</comment>
<dbReference type="AlphaFoldDB" id="A0A951PT90"/>
<dbReference type="Proteomes" id="UP000753908">
    <property type="component" value="Unassembled WGS sequence"/>
</dbReference>
<organism evidence="2 3">
    <name type="scientific">Symplocastrum torsivum CPER-KK1</name>
    <dbReference type="NCBI Taxonomy" id="450513"/>
    <lineage>
        <taxon>Bacteria</taxon>
        <taxon>Bacillati</taxon>
        <taxon>Cyanobacteriota</taxon>
        <taxon>Cyanophyceae</taxon>
        <taxon>Oscillatoriophycideae</taxon>
        <taxon>Oscillatoriales</taxon>
        <taxon>Microcoleaceae</taxon>
        <taxon>Symplocastrum</taxon>
    </lineage>
</organism>
<evidence type="ECO:0000313" key="2">
    <source>
        <dbReference type="EMBL" id="MBW4549351.1"/>
    </source>
</evidence>